<keyword evidence="9" id="KW-0732">Signal</keyword>
<feature type="coiled-coil region" evidence="8">
    <location>
        <begin position="351"/>
        <end position="385"/>
    </location>
</feature>
<evidence type="ECO:0000256" key="1">
    <source>
        <dbReference type="ARBA" id="ARBA00004442"/>
    </source>
</evidence>
<keyword evidence="4" id="KW-1134">Transmembrane beta strand</keyword>
<dbReference type="GO" id="GO:0015288">
    <property type="term" value="F:porin activity"/>
    <property type="evidence" value="ECO:0007669"/>
    <property type="project" value="TreeGrafter"/>
</dbReference>
<evidence type="ECO:0000256" key="4">
    <source>
        <dbReference type="ARBA" id="ARBA00022452"/>
    </source>
</evidence>
<name>A0A2G1VWC0_9FLAO</name>
<gene>
    <name evidence="10" type="ORF">CJ305_02340</name>
</gene>
<organism evidence="10 11">
    <name type="scientific">Leeuwenhoekiella nanhaiensis</name>
    <dbReference type="NCBI Taxonomy" id="1655491"/>
    <lineage>
        <taxon>Bacteria</taxon>
        <taxon>Pseudomonadati</taxon>
        <taxon>Bacteroidota</taxon>
        <taxon>Flavobacteriia</taxon>
        <taxon>Flavobacteriales</taxon>
        <taxon>Flavobacteriaceae</taxon>
        <taxon>Leeuwenhoekiella</taxon>
    </lineage>
</organism>
<evidence type="ECO:0000256" key="2">
    <source>
        <dbReference type="ARBA" id="ARBA00007613"/>
    </source>
</evidence>
<keyword evidence="11" id="KW-1185">Reference proteome</keyword>
<dbReference type="SUPFAM" id="SSF56954">
    <property type="entry name" value="Outer membrane efflux proteins (OEP)"/>
    <property type="match status" value="1"/>
</dbReference>
<dbReference type="Pfam" id="PF02321">
    <property type="entry name" value="OEP"/>
    <property type="match status" value="1"/>
</dbReference>
<dbReference type="AlphaFoldDB" id="A0A2G1VWC0"/>
<feature type="coiled-coil region" evidence="8">
    <location>
        <begin position="172"/>
        <end position="223"/>
    </location>
</feature>
<accession>A0A2G1VWC0</accession>
<evidence type="ECO:0000313" key="11">
    <source>
        <dbReference type="Proteomes" id="UP000229433"/>
    </source>
</evidence>
<dbReference type="Proteomes" id="UP000229433">
    <property type="component" value="Unassembled WGS sequence"/>
</dbReference>
<comment type="subcellular location">
    <subcellularLocation>
        <location evidence="1">Cell outer membrane</location>
    </subcellularLocation>
</comment>
<dbReference type="EMBL" id="NQXA01000001">
    <property type="protein sequence ID" value="PHQ31083.1"/>
    <property type="molecule type" value="Genomic_DNA"/>
</dbReference>
<proteinExistence type="inferred from homology"/>
<dbReference type="GO" id="GO:0015562">
    <property type="term" value="F:efflux transmembrane transporter activity"/>
    <property type="evidence" value="ECO:0007669"/>
    <property type="project" value="InterPro"/>
</dbReference>
<keyword evidence="3" id="KW-0813">Transport</keyword>
<feature type="signal peptide" evidence="9">
    <location>
        <begin position="1"/>
        <end position="20"/>
    </location>
</feature>
<keyword evidence="7" id="KW-0998">Cell outer membrane</keyword>
<dbReference type="GO" id="GO:0009279">
    <property type="term" value="C:cell outer membrane"/>
    <property type="evidence" value="ECO:0007669"/>
    <property type="project" value="UniProtKB-SubCell"/>
</dbReference>
<dbReference type="RefSeq" id="WP_099644623.1">
    <property type="nucleotide sequence ID" value="NZ_KZ319287.1"/>
</dbReference>
<evidence type="ECO:0000256" key="9">
    <source>
        <dbReference type="SAM" id="SignalP"/>
    </source>
</evidence>
<evidence type="ECO:0000313" key="10">
    <source>
        <dbReference type="EMBL" id="PHQ31083.1"/>
    </source>
</evidence>
<protein>
    <submittedName>
        <fullName evidence="10">Transporter</fullName>
    </submittedName>
</protein>
<reference evidence="10 11" key="1">
    <citation type="submission" date="2017-08" db="EMBL/GenBank/DDBJ databases">
        <title>The whole genome shortgun sequences of strain Leeuwenhoekiella nanhaiensis G18 from the South China Sea.</title>
        <authorList>
            <person name="Liu Q."/>
        </authorList>
    </citation>
    <scope>NUCLEOTIDE SEQUENCE [LARGE SCALE GENOMIC DNA]</scope>
    <source>
        <strain evidence="10 11">G18</strain>
    </source>
</reference>
<evidence type="ECO:0000256" key="5">
    <source>
        <dbReference type="ARBA" id="ARBA00022692"/>
    </source>
</evidence>
<evidence type="ECO:0000256" key="7">
    <source>
        <dbReference type="ARBA" id="ARBA00023237"/>
    </source>
</evidence>
<dbReference type="InterPro" id="IPR003423">
    <property type="entry name" value="OMP_efflux"/>
</dbReference>
<dbReference type="PANTHER" id="PTHR30026:SF20">
    <property type="entry name" value="OUTER MEMBRANE PROTEIN TOLC"/>
    <property type="match status" value="1"/>
</dbReference>
<comment type="caution">
    <text evidence="10">The sequence shown here is derived from an EMBL/GenBank/DDBJ whole genome shotgun (WGS) entry which is preliminary data.</text>
</comment>
<dbReference type="Gene3D" id="1.20.1600.10">
    <property type="entry name" value="Outer membrane efflux proteins (OEP)"/>
    <property type="match status" value="1"/>
</dbReference>
<evidence type="ECO:0000256" key="8">
    <source>
        <dbReference type="SAM" id="Coils"/>
    </source>
</evidence>
<keyword evidence="8" id="KW-0175">Coiled coil</keyword>
<dbReference type="InterPro" id="IPR051906">
    <property type="entry name" value="TolC-like"/>
</dbReference>
<dbReference type="PANTHER" id="PTHR30026">
    <property type="entry name" value="OUTER MEMBRANE PROTEIN TOLC"/>
    <property type="match status" value="1"/>
</dbReference>
<feature type="chain" id="PRO_5013941527" evidence="9">
    <location>
        <begin position="21"/>
        <end position="459"/>
    </location>
</feature>
<evidence type="ECO:0000256" key="3">
    <source>
        <dbReference type="ARBA" id="ARBA00022448"/>
    </source>
</evidence>
<evidence type="ECO:0000256" key="6">
    <source>
        <dbReference type="ARBA" id="ARBA00023136"/>
    </source>
</evidence>
<comment type="similarity">
    <text evidence="2">Belongs to the outer membrane factor (OMF) (TC 1.B.17) family.</text>
</comment>
<sequence>MQLKSTFLLLLLSLGFFANAQDSTAVETYALSLQDAIIYGLENNYSAKNAQTDVAIALKQKWEIIAQGLPQISGEINYQNQLIQPTSFIPAQFFDPDAEPGTFAPVQFSPKQNASATATWNQLIFDGSYIVGVQSAKTLLQISENAKVKTDLEVKQGIIEAYGNVLLAEESVRILQKNLETVNKNLSDTQKIFENGLTEEENVEQLQITALDLETQLNNTVRQLAIAYDMLKLTLGIPIDSKLRVTDQLQDLAMQYYDLNLLSQTIDPENTIDFRIAQDQANLAEIQVKLEKSKALPRLTAFVNYGTAGASNEFTFLSNEQRYFEQSVAGVSLAVPIFSSGMRAARTAQKEMAYQQSLEDLEQARNQAKLQIASARNDYQFALDNFATQEKNLELAERIENKNSVKFFEGIASSFELSEAQTQLYQAQQNYLQAMYEVIANKAALEKALDTSLYQPKND</sequence>
<dbReference type="GO" id="GO:1990281">
    <property type="term" value="C:efflux pump complex"/>
    <property type="evidence" value="ECO:0007669"/>
    <property type="project" value="TreeGrafter"/>
</dbReference>
<dbReference type="OrthoDB" id="367883at2"/>
<keyword evidence="6" id="KW-0472">Membrane</keyword>
<keyword evidence="5" id="KW-0812">Transmembrane</keyword>